<dbReference type="InterPro" id="IPR003594">
    <property type="entry name" value="HATPase_dom"/>
</dbReference>
<dbReference type="SMART" id="SM00388">
    <property type="entry name" value="HisKA"/>
    <property type="match status" value="1"/>
</dbReference>
<dbReference type="InterPro" id="IPR005467">
    <property type="entry name" value="His_kinase_dom"/>
</dbReference>
<dbReference type="InterPro" id="IPR036097">
    <property type="entry name" value="HisK_dim/P_sf"/>
</dbReference>
<dbReference type="eggNOG" id="COG0745">
    <property type="taxonomic scope" value="Bacteria"/>
</dbReference>
<dbReference type="PRINTS" id="PR00344">
    <property type="entry name" value="BCTRLSENSOR"/>
</dbReference>
<evidence type="ECO:0000259" key="8">
    <source>
        <dbReference type="PROSITE" id="PS50110"/>
    </source>
</evidence>
<dbReference type="Proteomes" id="UP000010472">
    <property type="component" value="Chromosome"/>
</dbReference>
<dbReference type="PROSITE" id="PS50109">
    <property type="entry name" value="HIS_KIN"/>
    <property type="match status" value="1"/>
</dbReference>
<dbReference type="SMART" id="SM00387">
    <property type="entry name" value="HATPase_c"/>
    <property type="match status" value="1"/>
</dbReference>
<dbReference type="eggNOG" id="COG2205">
    <property type="taxonomic scope" value="Bacteria"/>
</dbReference>
<accession>K9VYN3</accession>
<dbReference type="PANTHER" id="PTHR43547">
    <property type="entry name" value="TWO-COMPONENT HISTIDINE KINASE"/>
    <property type="match status" value="1"/>
</dbReference>
<dbReference type="SUPFAM" id="SSF55874">
    <property type="entry name" value="ATPase domain of HSP90 chaperone/DNA topoisomerase II/histidine kinase"/>
    <property type="match status" value="1"/>
</dbReference>
<dbReference type="STRING" id="1173022.Cri9333_2381"/>
<dbReference type="InterPro" id="IPR036890">
    <property type="entry name" value="HATPase_C_sf"/>
</dbReference>
<dbReference type="Gene3D" id="3.40.50.2300">
    <property type="match status" value="1"/>
</dbReference>
<evidence type="ECO:0000256" key="4">
    <source>
        <dbReference type="ARBA" id="ARBA00022777"/>
    </source>
</evidence>
<dbReference type="Pfam" id="PF02518">
    <property type="entry name" value="HATPase_c"/>
    <property type="match status" value="1"/>
</dbReference>
<dbReference type="EMBL" id="CP003620">
    <property type="protein sequence ID" value="AFZ13248.1"/>
    <property type="molecule type" value="Genomic_DNA"/>
</dbReference>
<dbReference type="EC" id="2.7.13.3" evidence="2"/>
<dbReference type="GO" id="GO:0000155">
    <property type="term" value="F:phosphorelay sensor kinase activity"/>
    <property type="evidence" value="ECO:0007669"/>
    <property type="project" value="InterPro"/>
</dbReference>
<protein>
    <recommendedName>
        <fullName evidence="2">histidine kinase</fullName>
        <ecNumber evidence="2">2.7.13.3</ecNumber>
    </recommendedName>
</protein>
<comment type="catalytic activity">
    <reaction evidence="1">
        <text>ATP + protein L-histidine = ADP + protein N-phospho-L-histidine.</text>
        <dbReference type="EC" id="2.7.13.3"/>
    </reaction>
</comment>
<keyword evidence="4 9" id="KW-0418">Kinase</keyword>
<dbReference type="PANTHER" id="PTHR43547:SF2">
    <property type="entry name" value="HYBRID SIGNAL TRANSDUCTION HISTIDINE KINASE C"/>
    <property type="match status" value="1"/>
</dbReference>
<dbReference type="PROSITE" id="PS50110">
    <property type="entry name" value="RESPONSE_REGULATORY"/>
    <property type="match status" value="1"/>
</dbReference>
<keyword evidence="4 9" id="KW-0808">Transferase</keyword>
<evidence type="ECO:0000256" key="1">
    <source>
        <dbReference type="ARBA" id="ARBA00000085"/>
    </source>
</evidence>
<dbReference type="KEGG" id="cep:Cri9333_2381"/>
<evidence type="ECO:0000256" key="3">
    <source>
        <dbReference type="ARBA" id="ARBA00022553"/>
    </source>
</evidence>
<dbReference type="SUPFAM" id="SSF52172">
    <property type="entry name" value="CheY-like"/>
    <property type="match status" value="1"/>
</dbReference>
<dbReference type="RefSeq" id="WP_015203362.1">
    <property type="nucleotide sequence ID" value="NC_019753.1"/>
</dbReference>
<evidence type="ECO:0000256" key="5">
    <source>
        <dbReference type="ARBA" id="ARBA00023012"/>
    </source>
</evidence>
<feature type="domain" description="Response regulatory" evidence="8">
    <location>
        <begin position="7"/>
        <end position="123"/>
    </location>
</feature>
<dbReference type="InterPro" id="IPR011006">
    <property type="entry name" value="CheY-like_superfamily"/>
</dbReference>
<evidence type="ECO:0000256" key="6">
    <source>
        <dbReference type="PROSITE-ProRule" id="PRU00169"/>
    </source>
</evidence>
<dbReference type="CDD" id="cd00082">
    <property type="entry name" value="HisKA"/>
    <property type="match status" value="1"/>
</dbReference>
<dbReference type="AlphaFoldDB" id="K9VYN3"/>
<dbReference type="OrthoDB" id="9812260at2"/>
<keyword evidence="5" id="KW-0902">Two-component regulatory system</keyword>
<proteinExistence type="predicted"/>
<dbReference type="SMART" id="SM00448">
    <property type="entry name" value="REC"/>
    <property type="match status" value="1"/>
</dbReference>
<evidence type="ECO:0000313" key="10">
    <source>
        <dbReference type="Proteomes" id="UP000010472"/>
    </source>
</evidence>
<keyword evidence="10" id="KW-1185">Reference proteome</keyword>
<dbReference type="Gene3D" id="3.30.565.10">
    <property type="entry name" value="Histidine kinase-like ATPase, C-terminal domain"/>
    <property type="match status" value="1"/>
</dbReference>
<dbReference type="InterPro" id="IPR003661">
    <property type="entry name" value="HisK_dim/P_dom"/>
</dbReference>
<gene>
    <name evidence="9" type="ORF">Cri9333_2381</name>
</gene>
<dbReference type="HOGENOM" id="CLU_000445_114_72_3"/>
<feature type="modified residue" description="4-aspartylphosphate" evidence="6">
    <location>
        <position position="56"/>
    </location>
</feature>
<keyword evidence="3 6" id="KW-0597">Phosphoprotein</keyword>
<feature type="domain" description="Histidine kinase" evidence="7">
    <location>
        <begin position="147"/>
        <end position="366"/>
    </location>
</feature>
<dbReference type="Pfam" id="PF00072">
    <property type="entry name" value="Response_reg"/>
    <property type="match status" value="1"/>
</dbReference>
<dbReference type="SUPFAM" id="SSF47384">
    <property type="entry name" value="Homodimeric domain of signal transducing histidine kinase"/>
    <property type="match status" value="1"/>
</dbReference>
<name>K9VYN3_9CYAN</name>
<organism evidence="9 10">
    <name type="scientific">Crinalium epipsammum PCC 9333</name>
    <dbReference type="NCBI Taxonomy" id="1173022"/>
    <lineage>
        <taxon>Bacteria</taxon>
        <taxon>Bacillati</taxon>
        <taxon>Cyanobacteriota</taxon>
        <taxon>Cyanophyceae</taxon>
        <taxon>Gomontiellales</taxon>
        <taxon>Gomontiellaceae</taxon>
        <taxon>Crinalium</taxon>
    </lineage>
</organism>
<dbReference type="CDD" id="cd17574">
    <property type="entry name" value="REC_OmpR"/>
    <property type="match status" value="1"/>
</dbReference>
<sequence length="366" mass="40967">METQTKTILVIEDEEFILSNMVELLEAEGFNAIGADNGLTGLELAQKHQPDLIICDIMMPKLNGYDVLAELRREFKTSTIPLIFLTAKADRQEIRKGMELGADDYLTKPFTREELLAAISSRLIKQAAINQHSQQKLDALRNSITMSLPQELHNPLHGIIALSELLINEHDSLDKDGVLEIGNHIQKNAQRLYKLNQNFLTFAQLEIIATDVESIEELRSHQITNPDTVIKEAAIKQAKEVGREADLHLKLQPQKIKISEVKLRKIVEEVIDNAFKFSPSGTPVTVTNHVDNSKFILEIIDQGKGMNVEQVSNLGAYMQFERKLSDSKGSGLGLSIAKRLVELHNGELKIKSIPGEQTTVRVVLPM</sequence>
<evidence type="ECO:0000259" key="7">
    <source>
        <dbReference type="PROSITE" id="PS50109"/>
    </source>
</evidence>
<dbReference type="InterPro" id="IPR004358">
    <property type="entry name" value="Sig_transdc_His_kin-like_C"/>
</dbReference>
<evidence type="ECO:0000313" key="9">
    <source>
        <dbReference type="EMBL" id="AFZ13248.1"/>
    </source>
</evidence>
<reference evidence="9 10" key="1">
    <citation type="submission" date="2012-06" db="EMBL/GenBank/DDBJ databases">
        <title>Finished chromosome of genome of Crinalium epipsammum PCC 9333.</title>
        <authorList>
            <consortium name="US DOE Joint Genome Institute"/>
            <person name="Gugger M."/>
            <person name="Coursin T."/>
            <person name="Rippka R."/>
            <person name="Tandeau De Marsac N."/>
            <person name="Huntemann M."/>
            <person name="Wei C.-L."/>
            <person name="Han J."/>
            <person name="Detter J.C."/>
            <person name="Han C."/>
            <person name="Tapia R."/>
            <person name="Davenport K."/>
            <person name="Daligault H."/>
            <person name="Erkkila T."/>
            <person name="Gu W."/>
            <person name="Munk A.C.C."/>
            <person name="Teshima H."/>
            <person name="Xu Y."/>
            <person name="Chain P."/>
            <person name="Chen A."/>
            <person name="Krypides N."/>
            <person name="Mavromatis K."/>
            <person name="Markowitz V."/>
            <person name="Szeto E."/>
            <person name="Ivanova N."/>
            <person name="Mikhailova N."/>
            <person name="Ovchinnikova G."/>
            <person name="Pagani I."/>
            <person name="Pati A."/>
            <person name="Goodwin L."/>
            <person name="Peters L."/>
            <person name="Pitluck S."/>
            <person name="Woyke T."/>
            <person name="Kerfeld C."/>
        </authorList>
    </citation>
    <scope>NUCLEOTIDE SEQUENCE [LARGE SCALE GENOMIC DNA]</scope>
    <source>
        <strain evidence="9 10">PCC 9333</strain>
    </source>
</reference>
<dbReference type="InterPro" id="IPR001789">
    <property type="entry name" value="Sig_transdc_resp-reg_receiver"/>
</dbReference>
<dbReference type="Gene3D" id="1.10.287.130">
    <property type="match status" value="1"/>
</dbReference>
<evidence type="ECO:0000256" key="2">
    <source>
        <dbReference type="ARBA" id="ARBA00012438"/>
    </source>
</evidence>